<dbReference type="InterPro" id="IPR051214">
    <property type="entry name" value="GH32_Enzymes"/>
</dbReference>
<evidence type="ECO:0000256" key="4">
    <source>
        <dbReference type="ARBA" id="ARBA00019623"/>
    </source>
</evidence>
<feature type="domain" description="Glycosyl hydrolase family 32 C-terminal" evidence="11">
    <location>
        <begin position="368"/>
        <end position="498"/>
    </location>
</feature>
<evidence type="ECO:0000259" key="10">
    <source>
        <dbReference type="Pfam" id="PF00251"/>
    </source>
</evidence>
<evidence type="ECO:0000256" key="1">
    <source>
        <dbReference type="ARBA" id="ARBA00004914"/>
    </source>
</evidence>
<evidence type="ECO:0000313" key="12">
    <source>
        <dbReference type="EMBL" id="GGH60720.1"/>
    </source>
</evidence>
<dbReference type="SUPFAM" id="SSF75005">
    <property type="entry name" value="Arabinanase/levansucrase/invertase"/>
    <property type="match status" value="1"/>
</dbReference>
<evidence type="ECO:0000259" key="11">
    <source>
        <dbReference type="Pfam" id="PF08244"/>
    </source>
</evidence>
<reference evidence="12 13" key="1">
    <citation type="journal article" date="2014" name="Int. J. Syst. Evol. Microbiol.">
        <title>Complete genome sequence of Corynebacterium casei LMG S-19264T (=DSM 44701T), isolated from a smear-ripened cheese.</title>
        <authorList>
            <consortium name="US DOE Joint Genome Institute (JGI-PGF)"/>
            <person name="Walter F."/>
            <person name="Albersmeier A."/>
            <person name="Kalinowski J."/>
            <person name="Ruckert C."/>
        </authorList>
    </citation>
    <scope>NUCLEOTIDE SEQUENCE [LARGE SCALE GENOMIC DNA]</scope>
    <source>
        <strain evidence="12 13">CCM 8669</strain>
    </source>
</reference>
<dbReference type="InterPro" id="IPR013148">
    <property type="entry name" value="Glyco_hydro_32_N"/>
</dbReference>
<evidence type="ECO:0000313" key="13">
    <source>
        <dbReference type="Proteomes" id="UP000600171"/>
    </source>
</evidence>
<dbReference type="GO" id="GO:0005737">
    <property type="term" value="C:cytoplasm"/>
    <property type="evidence" value="ECO:0007669"/>
    <property type="project" value="UniProtKB-SubCell"/>
</dbReference>
<dbReference type="SMART" id="SM00640">
    <property type="entry name" value="Glyco_32"/>
    <property type="match status" value="1"/>
</dbReference>
<dbReference type="InterPro" id="IPR018053">
    <property type="entry name" value="Glyco_hydro_32_AS"/>
</dbReference>
<dbReference type="NCBIfam" id="TIGR01322">
    <property type="entry name" value="scrB_fam"/>
    <property type="match status" value="1"/>
</dbReference>
<dbReference type="GO" id="GO:0004564">
    <property type="term" value="F:beta-fructofuranosidase activity"/>
    <property type="evidence" value="ECO:0007669"/>
    <property type="project" value="UniProtKB-EC"/>
</dbReference>
<dbReference type="PANTHER" id="PTHR43101">
    <property type="entry name" value="BETA-FRUCTOSIDASE"/>
    <property type="match status" value="1"/>
</dbReference>
<evidence type="ECO:0000256" key="9">
    <source>
        <dbReference type="RuleBase" id="RU365015"/>
    </source>
</evidence>
<accession>A0A917IPR1</accession>
<dbReference type="GO" id="GO:0005975">
    <property type="term" value="P:carbohydrate metabolic process"/>
    <property type="evidence" value="ECO:0007669"/>
    <property type="project" value="InterPro"/>
</dbReference>
<dbReference type="EMBL" id="BMDC01000001">
    <property type="protein sequence ID" value="GGH60720.1"/>
    <property type="molecule type" value="Genomic_DNA"/>
</dbReference>
<dbReference type="InterPro" id="IPR006232">
    <property type="entry name" value="Suc6P_hydrolase"/>
</dbReference>
<comment type="function">
    <text evidence="9">Enables the bacterium to metabolize sucrose as a sole carbon source.</text>
</comment>
<dbReference type="Gene3D" id="2.115.10.20">
    <property type="entry name" value="Glycosyl hydrolase domain, family 43"/>
    <property type="match status" value="1"/>
</dbReference>
<comment type="catalytic activity">
    <reaction evidence="8">
        <text>Hydrolysis of terminal non-reducing beta-D-fructofuranoside residues in beta-D-fructofuranosides.</text>
        <dbReference type="EC" id="3.2.1.26"/>
    </reaction>
</comment>
<dbReference type="InterPro" id="IPR013189">
    <property type="entry name" value="Glyco_hydro_32_C"/>
</dbReference>
<dbReference type="RefSeq" id="WP_188359118.1">
    <property type="nucleotide sequence ID" value="NZ_BMDC01000001.1"/>
</dbReference>
<evidence type="ECO:0000256" key="6">
    <source>
        <dbReference type="ARBA" id="ARBA00023295"/>
    </source>
</evidence>
<dbReference type="InterPro" id="IPR023296">
    <property type="entry name" value="Glyco_hydro_beta-prop_sf"/>
</dbReference>
<evidence type="ECO:0000256" key="8">
    <source>
        <dbReference type="RuleBase" id="RU362110"/>
    </source>
</evidence>
<dbReference type="PANTHER" id="PTHR43101:SF1">
    <property type="entry name" value="BETA-FRUCTOSIDASE"/>
    <property type="match status" value="1"/>
</dbReference>
<dbReference type="PROSITE" id="PS00609">
    <property type="entry name" value="GLYCOSYL_HYDROL_F32"/>
    <property type="match status" value="1"/>
</dbReference>
<keyword evidence="9" id="KW-0119">Carbohydrate metabolism</keyword>
<sequence length="503" mass="55860">MSEPTMSLQAEEVLQKAEDAYQKYREQVVADPDYPALHLAPPVGRLNDPNGLVFKDGVYHAFYQFSPIHPTRSVFWRHATSTDLTHWKDDQTAVAPTHWYDKNGCYSGSGIVTPEGQLEFFYTGNVKDEQGNRETYQNLFTSSDNGETFERYPQNPLISGPAQGYTAHYRDPHVFLRDGVWWAVLGAQRENETGAIVYYTSEDRRQWSFGGEFEFSDPSLNNFGYMFECPVLFPLKDQQTGEIFDVLLFCPQGLGAQGELYNNIFQCGYVVGHLRGNRFEVTTSFTELDAGFEFYAPQVMSGLNQDGASATLLAWMGNASQDDQPSWGNHWVHMLTYPRTLTLSGGKVFQAPVEQLEDALEEVSAELDKTGSLQALAGERTLRISATADVSAGPVELVIRDKKGEALVLTLASSSAEMSRAGTRYTVGGERRRRTLAEAGTHTLDLLVDASATEVFLDDGAESFTARTYFHGAIESISLRTATGESAGGSVKDLRVWSLKKSR</sequence>
<comment type="subcellular location">
    <subcellularLocation>
        <location evidence="9">Cytoplasm</location>
    </subcellularLocation>
</comment>
<comment type="caution">
    <text evidence="12">The sequence shown here is derived from an EMBL/GenBank/DDBJ whole genome shotgun (WGS) entry which is preliminary data.</text>
</comment>
<dbReference type="InterPro" id="IPR001362">
    <property type="entry name" value="Glyco_hydro_32"/>
</dbReference>
<feature type="domain" description="Glycosyl hydrolase family 32 N-terminal" evidence="10">
    <location>
        <begin position="38"/>
        <end position="352"/>
    </location>
</feature>
<dbReference type="SUPFAM" id="SSF49899">
    <property type="entry name" value="Concanavalin A-like lectins/glucanases"/>
    <property type="match status" value="1"/>
</dbReference>
<evidence type="ECO:0000256" key="7">
    <source>
        <dbReference type="ARBA" id="ARBA00033367"/>
    </source>
</evidence>
<protein>
    <recommendedName>
        <fullName evidence="4 8">Sucrose-6-phosphate hydrolase</fullName>
        <ecNumber evidence="3 8">3.2.1.26</ecNumber>
    </recommendedName>
    <alternativeName>
        <fullName evidence="7 9">Invertase</fullName>
    </alternativeName>
</protein>
<organism evidence="12 13">
    <name type="scientific">Rothia aerolata</name>
    <dbReference type="NCBI Taxonomy" id="1812262"/>
    <lineage>
        <taxon>Bacteria</taxon>
        <taxon>Bacillati</taxon>
        <taxon>Actinomycetota</taxon>
        <taxon>Actinomycetes</taxon>
        <taxon>Micrococcales</taxon>
        <taxon>Micrococcaceae</taxon>
        <taxon>Rothia</taxon>
    </lineage>
</organism>
<dbReference type="Proteomes" id="UP000600171">
    <property type="component" value="Unassembled WGS sequence"/>
</dbReference>
<keyword evidence="6 8" id="KW-0326">Glycosidase</keyword>
<dbReference type="CDD" id="cd18623">
    <property type="entry name" value="GH32_ScrB-like"/>
    <property type="match status" value="1"/>
</dbReference>
<gene>
    <name evidence="12" type="primary">sacA</name>
    <name evidence="12" type="ORF">GCM10007359_09170</name>
</gene>
<dbReference type="AlphaFoldDB" id="A0A917IPR1"/>
<dbReference type="Pfam" id="PF00251">
    <property type="entry name" value="Glyco_hydro_32N"/>
    <property type="match status" value="1"/>
</dbReference>
<evidence type="ECO:0000256" key="3">
    <source>
        <dbReference type="ARBA" id="ARBA00012758"/>
    </source>
</evidence>
<comment type="similarity">
    <text evidence="2 8">Belongs to the glycosyl hydrolase 32 family.</text>
</comment>
<keyword evidence="5 8" id="KW-0378">Hydrolase</keyword>
<comment type="pathway">
    <text evidence="1 9">Glycan biosynthesis; sucrose metabolism.</text>
</comment>
<keyword evidence="13" id="KW-1185">Reference proteome</keyword>
<dbReference type="InterPro" id="IPR013320">
    <property type="entry name" value="ConA-like_dom_sf"/>
</dbReference>
<dbReference type="EC" id="3.2.1.26" evidence="3 8"/>
<evidence type="ECO:0000256" key="5">
    <source>
        <dbReference type="ARBA" id="ARBA00022801"/>
    </source>
</evidence>
<keyword evidence="9" id="KW-0963">Cytoplasm</keyword>
<dbReference type="Pfam" id="PF08244">
    <property type="entry name" value="Glyco_hydro_32C"/>
    <property type="match status" value="1"/>
</dbReference>
<dbReference type="Gene3D" id="2.60.120.560">
    <property type="entry name" value="Exo-inulinase, domain 1"/>
    <property type="match status" value="1"/>
</dbReference>
<name>A0A917IPR1_9MICC</name>
<proteinExistence type="inferred from homology"/>
<evidence type="ECO:0000256" key="2">
    <source>
        <dbReference type="ARBA" id="ARBA00009902"/>
    </source>
</evidence>